<dbReference type="Proteomes" id="UP000826271">
    <property type="component" value="Unassembled WGS sequence"/>
</dbReference>
<dbReference type="InterPro" id="IPR028925">
    <property type="entry name" value="RRM_DME"/>
</dbReference>
<proteinExistence type="predicted"/>
<protein>
    <recommendedName>
        <fullName evidence="6">Demeter RRM-fold domain-containing protein</fullName>
    </recommendedName>
</protein>
<evidence type="ECO:0000256" key="1">
    <source>
        <dbReference type="ARBA" id="ARBA00001966"/>
    </source>
</evidence>
<evidence type="ECO:0000256" key="3">
    <source>
        <dbReference type="ARBA" id="ARBA00023004"/>
    </source>
</evidence>
<dbReference type="InterPro" id="IPR011257">
    <property type="entry name" value="DNA_glycosylase"/>
</dbReference>
<feature type="region of interest" description="Disordered" evidence="5">
    <location>
        <begin position="206"/>
        <end position="247"/>
    </location>
</feature>
<dbReference type="SMART" id="SM00525">
    <property type="entry name" value="FES"/>
    <property type="match status" value="1"/>
</dbReference>
<dbReference type="GO" id="GO:0019104">
    <property type="term" value="F:DNA N-glycosylase activity"/>
    <property type="evidence" value="ECO:0007669"/>
    <property type="project" value="InterPro"/>
</dbReference>
<reference evidence="7" key="1">
    <citation type="submission" date="2019-10" db="EMBL/GenBank/DDBJ databases">
        <authorList>
            <person name="Zhang R."/>
            <person name="Pan Y."/>
            <person name="Wang J."/>
            <person name="Ma R."/>
            <person name="Yu S."/>
        </authorList>
    </citation>
    <scope>NUCLEOTIDE SEQUENCE</scope>
    <source>
        <strain evidence="7">LA-IB0</strain>
        <tissue evidence="7">Leaf</tissue>
    </source>
</reference>
<keyword evidence="3" id="KW-0408">Iron</keyword>
<evidence type="ECO:0000259" key="6">
    <source>
        <dbReference type="Pfam" id="PF15628"/>
    </source>
</evidence>
<dbReference type="GO" id="GO:0006281">
    <property type="term" value="P:DNA repair"/>
    <property type="evidence" value="ECO:0007669"/>
    <property type="project" value="InterPro"/>
</dbReference>
<gene>
    <name evidence="7" type="ORF">BUALT_Bualt01G0027000</name>
</gene>
<name>A0AAV6Y828_9LAMI</name>
<feature type="region of interest" description="Disordered" evidence="5">
    <location>
        <begin position="1"/>
        <end position="53"/>
    </location>
</feature>
<dbReference type="GO" id="GO:0046872">
    <property type="term" value="F:metal ion binding"/>
    <property type="evidence" value="ECO:0007669"/>
    <property type="project" value="UniProtKB-KW"/>
</dbReference>
<dbReference type="Pfam" id="PF15628">
    <property type="entry name" value="RRM_DME"/>
    <property type="match status" value="1"/>
</dbReference>
<dbReference type="InterPro" id="IPR023170">
    <property type="entry name" value="HhH_base_excis_C"/>
</dbReference>
<dbReference type="Gene3D" id="1.10.1670.10">
    <property type="entry name" value="Helix-hairpin-Helix base-excision DNA repair enzymes (C-terminal)"/>
    <property type="match status" value="1"/>
</dbReference>
<evidence type="ECO:0000313" key="8">
    <source>
        <dbReference type="Proteomes" id="UP000826271"/>
    </source>
</evidence>
<evidence type="ECO:0000256" key="2">
    <source>
        <dbReference type="ARBA" id="ARBA00022723"/>
    </source>
</evidence>
<accession>A0AAV6Y828</accession>
<comment type="caution">
    <text evidence="7">The sequence shown here is derived from an EMBL/GenBank/DDBJ whole genome shotgun (WGS) entry which is preliminary data.</text>
</comment>
<dbReference type="InterPro" id="IPR003651">
    <property type="entry name" value="Endonuclease3_FeS-loop_motif"/>
</dbReference>
<evidence type="ECO:0000256" key="4">
    <source>
        <dbReference type="ARBA" id="ARBA00023014"/>
    </source>
</evidence>
<dbReference type="GO" id="GO:0035514">
    <property type="term" value="F:DNA demethylase activity"/>
    <property type="evidence" value="ECO:0007669"/>
    <property type="project" value="InterPro"/>
</dbReference>
<dbReference type="AlphaFoldDB" id="A0AAV6Y828"/>
<keyword evidence="4" id="KW-0411">Iron-sulfur</keyword>
<sequence length="632" mass="72136">MHFSVKMGKISREKKGSTNIDAPETPARVESSSQRNSRRQQGKRKRHIKNEDGDRLAKVVKMLEIGNLTNETSDDVVRGEVKCFDLVYHRKKNNKQGFQQKLTNEMANDVVRDEVKRFGIVYHRKKNIKHVLLEKKSNKKGEKKKHKGKIVVYKVIGESDRKFSQWKGSVIDSVGGAYLTQNVNDTLSSSAFMMLAAKYPSSTATQNISSSSKIENGKPRKNKTKIRSYKKDKDTSAPGKRVNKKDEAKNWDNLKRSYYKIDSRRKCSYDTSSALDWDAVSMAQVEQIAKAIVNRGMSNNLASRIKNCLTIFDQQLGSVDLEWMRDVPPHIAKNAGRVAVRLGWVPLQPLPQGQEFHLLKEYELHCHMITCGKVFCTKANPNCNACPMNAECKHYASALASAEQKSLEKVSFLEYNSRTSEMNIEDLGLDKIRRIIKKKIPLEKGGMSTRVPKLKNITHLRTEHQVYEIRDRCRLLEELQLEKRELNDPCQYLLAIWTLGNGECIVEDEDIISATLLIPIRTAMRGTFPLNGTYFQVNEVLADAESSEVPIKVHRATISHLPRKTLYCGNNISAICRGMKSQEVQKCFSEGYVCFRGFDTKTREPKPLSPRFHLPPSKVQKQRNWKLKQMVA</sequence>
<comment type="cofactor">
    <cofactor evidence="1">
        <name>[4Fe-4S] cluster</name>
        <dbReference type="ChEBI" id="CHEBI:49883"/>
    </cofactor>
</comment>
<organism evidence="7 8">
    <name type="scientific">Buddleja alternifolia</name>
    <dbReference type="NCBI Taxonomy" id="168488"/>
    <lineage>
        <taxon>Eukaryota</taxon>
        <taxon>Viridiplantae</taxon>
        <taxon>Streptophyta</taxon>
        <taxon>Embryophyta</taxon>
        <taxon>Tracheophyta</taxon>
        <taxon>Spermatophyta</taxon>
        <taxon>Magnoliopsida</taxon>
        <taxon>eudicotyledons</taxon>
        <taxon>Gunneridae</taxon>
        <taxon>Pentapetalae</taxon>
        <taxon>asterids</taxon>
        <taxon>lamiids</taxon>
        <taxon>Lamiales</taxon>
        <taxon>Scrophulariaceae</taxon>
        <taxon>Buddlejeae</taxon>
        <taxon>Buddleja</taxon>
    </lineage>
</organism>
<feature type="domain" description="Demeter RRM-fold" evidence="6">
    <location>
        <begin position="515"/>
        <end position="614"/>
    </location>
</feature>
<evidence type="ECO:0000313" key="7">
    <source>
        <dbReference type="EMBL" id="KAG8389900.1"/>
    </source>
</evidence>
<dbReference type="InterPro" id="IPR044811">
    <property type="entry name" value="DME/ROS1"/>
</dbReference>
<dbReference type="PANTHER" id="PTHR46213:SF13">
    <property type="entry name" value="DEMETER-LIKE PROTEIN 2-RELATED"/>
    <property type="match status" value="1"/>
</dbReference>
<feature type="compositionally biased region" description="Basic residues" evidence="5">
    <location>
        <begin position="219"/>
        <end position="228"/>
    </location>
</feature>
<dbReference type="SUPFAM" id="SSF48150">
    <property type="entry name" value="DNA-glycosylase"/>
    <property type="match status" value="1"/>
</dbReference>
<dbReference type="EMBL" id="WHWC01000001">
    <property type="protein sequence ID" value="KAG8389900.1"/>
    <property type="molecule type" value="Genomic_DNA"/>
</dbReference>
<feature type="compositionally biased region" description="Basic residues" evidence="5">
    <location>
        <begin position="36"/>
        <end position="48"/>
    </location>
</feature>
<dbReference type="GO" id="GO:0051539">
    <property type="term" value="F:4 iron, 4 sulfur cluster binding"/>
    <property type="evidence" value="ECO:0007669"/>
    <property type="project" value="InterPro"/>
</dbReference>
<keyword evidence="8" id="KW-1185">Reference proteome</keyword>
<dbReference type="GO" id="GO:0141166">
    <property type="term" value="P:chromosomal 5-methylcytosine DNA demethylation pathway"/>
    <property type="evidence" value="ECO:0007669"/>
    <property type="project" value="InterPro"/>
</dbReference>
<keyword evidence="2" id="KW-0479">Metal-binding</keyword>
<dbReference type="PANTHER" id="PTHR46213">
    <property type="entry name" value="TRANSCRIPTIONAL ACTIVATOR DEMETER"/>
    <property type="match status" value="1"/>
</dbReference>
<evidence type="ECO:0000256" key="5">
    <source>
        <dbReference type="SAM" id="MobiDB-lite"/>
    </source>
</evidence>